<feature type="compositionally biased region" description="Polar residues" evidence="1">
    <location>
        <begin position="213"/>
        <end position="222"/>
    </location>
</feature>
<keyword evidence="3" id="KW-1185">Reference proteome</keyword>
<comment type="caution">
    <text evidence="2">The sequence shown here is derived from an EMBL/GenBank/DDBJ whole genome shotgun (WGS) entry which is preliminary data.</text>
</comment>
<feature type="compositionally biased region" description="Low complexity" evidence="1">
    <location>
        <begin position="9"/>
        <end position="27"/>
    </location>
</feature>
<sequence>MGSSDSKLDASVATTSSRSSAAASIDSTDAVLVRAPCGVKLAQVDGNNFLGRLADAKRFANGGGGGGIRLISSLPQRLARAVDKSGGSAGSADCLTPPAAPAGSGQPCSPPGQSSMAPATSTPIWSLTGGHYQYHHHQRYQTRQNYHDRHRHHHQHRQQQRHPHRPHQQNLTALLVRGFDPQEYEKREEHHRKRVARTLSKQQQQQQQQQQQDMTHQLANKD</sequence>
<dbReference type="AlphaFoldDB" id="A0A267GSW6"/>
<feature type="region of interest" description="Disordered" evidence="1">
    <location>
        <begin position="138"/>
        <end position="167"/>
    </location>
</feature>
<evidence type="ECO:0000313" key="3">
    <source>
        <dbReference type="Proteomes" id="UP000215902"/>
    </source>
</evidence>
<dbReference type="OrthoDB" id="530923at2759"/>
<feature type="compositionally biased region" description="Low complexity" evidence="1">
    <location>
        <begin position="202"/>
        <end position="212"/>
    </location>
</feature>
<name>A0A267GSW6_9PLAT</name>
<gene>
    <name evidence="2" type="ORF">BOX15_Mlig003771g1</name>
</gene>
<protein>
    <submittedName>
        <fullName evidence="2">Uncharacterized protein</fullName>
    </submittedName>
</protein>
<proteinExistence type="predicted"/>
<feature type="compositionally biased region" description="Low complexity" evidence="1">
    <location>
        <begin position="101"/>
        <end position="115"/>
    </location>
</feature>
<feature type="region of interest" description="Disordered" evidence="1">
    <location>
        <begin position="1"/>
        <end position="27"/>
    </location>
</feature>
<dbReference type="EMBL" id="NIVC01000164">
    <property type="protein sequence ID" value="PAA89103.1"/>
    <property type="molecule type" value="Genomic_DNA"/>
</dbReference>
<organism evidence="2 3">
    <name type="scientific">Macrostomum lignano</name>
    <dbReference type="NCBI Taxonomy" id="282301"/>
    <lineage>
        <taxon>Eukaryota</taxon>
        <taxon>Metazoa</taxon>
        <taxon>Spiralia</taxon>
        <taxon>Lophotrochozoa</taxon>
        <taxon>Platyhelminthes</taxon>
        <taxon>Rhabditophora</taxon>
        <taxon>Macrostomorpha</taxon>
        <taxon>Macrostomida</taxon>
        <taxon>Macrostomidae</taxon>
        <taxon>Macrostomum</taxon>
    </lineage>
</organism>
<feature type="compositionally biased region" description="Basic residues" evidence="1">
    <location>
        <begin position="148"/>
        <end position="167"/>
    </location>
</feature>
<reference evidence="2 3" key="1">
    <citation type="submission" date="2017-06" db="EMBL/GenBank/DDBJ databases">
        <title>A platform for efficient transgenesis in Macrostomum lignano, a flatworm model organism for stem cell research.</title>
        <authorList>
            <person name="Berezikov E."/>
        </authorList>
    </citation>
    <scope>NUCLEOTIDE SEQUENCE [LARGE SCALE GENOMIC DNA]</scope>
    <source>
        <strain evidence="2">DV1</strain>
        <tissue evidence="2">Whole organism</tissue>
    </source>
</reference>
<accession>A0A267GSW6</accession>
<evidence type="ECO:0000256" key="1">
    <source>
        <dbReference type="SAM" id="MobiDB-lite"/>
    </source>
</evidence>
<dbReference type="Proteomes" id="UP000215902">
    <property type="component" value="Unassembled WGS sequence"/>
</dbReference>
<feature type="region of interest" description="Disordered" evidence="1">
    <location>
        <begin position="180"/>
        <end position="222"/>
    </location>
</feature>
<evidence type="ECO:0000313" key="2">
    <source>
        <dbReference type="EMBL" id="PAA89103.1"/>
    </source>
</evidence>
<feature type="region of interest" description="Disordered" evidence="1">
    <location>
        <begin position="82"/>
        <end position="122"/>
    </location>
</feature>